<evidence type="ECO:0000256" key="2">
    <source>
        <dbReference type="SAM" id="Coils"/>
    </source>
</evidence>
<keyword evidence="3" id="KW-0472">Membrane</keyword>
<feature type="transmembrane region" description="Helical" evidence="3">
    <location>
        <begin position="560"/>
        <end position="584"/>
    </location>
</feature>
<feature type="transmembrane region" description="Helical" evidence="3">
    <location>
        <begin position="693"/>
        <end position="717"/>
    </location>
</feature>
<dbReference type="Pfam" id="PF10145">
    <property type="entry name" value="PhageMin_Tail"/>
    <property type="match status" value="1"/>
</dbReference>
<feature type="transmembrane region" description="Helical" evidence="3">
    <location>
        <begin position="491"/>
        <end position="513"/>
    </location>
</feature>
<evidence type="ECO:0000313" key="5">
    <source>
        <dbReference type="EMBL" id="QNX04734.1"/>
    </source>
</evidence>
<feature type="transmembrane region" description="Helical" evidence="3">
    <location>
        <begin position="534"/>
        <end position="554"/>
    </location>
</feature>
<reference evidence="5 6" key="2">
    <citation type="submission" date="2020-09" db="EMBL/GenBank/DDBJ databases">
        <authorList>
            <person name="Chen F.-J."/>
            <person name="Lee Y.-T."/>
        </authorList>
    </citation>
    <scope>NUCLEOTIDE SEQUENCE [LARGE SCALE GENOMIC DNA]</scope>
    <source>
        <strain evidence="5 6">AS73</strain>
    </source>
</reference>
<proteinExistence type="predicted"/>
<organism evidence="5 6">
    <name type="scientific">Acinetobacter seifertii</name>
    <dbReference type="NCBI Taxonomy" id="1530123"/>
    <lineage>
        <taxon>Bacteria</taxon>
        <taxon>Pseudomonadati</taxon>
        <taxon>Pseudomonadota</taxon>
        <taxon>Gammaproteobacteria</taxon>
        <taxon>Moraxellales</taxon>
        <taxon>Moraxellaceae</taxon>
        <taxon>Acinetobacter</taxon>
        <taxon>Acinetobacter calcoaceticus/baumannii complex</taxon>
    </lineage>
</organism>
<dbReference type="RefSeq" id="WP_191036700.1">
    <property type="nucleotide sequence ID" value="NZ_CP061561.1"/>
</dbReference>
<dbReference type="InterPro" id="IPR010090">
    <property type="entry name" value="Phage_tape_meas"/>
</dbReference>
<dbReference type="NCBIfam" id="TIGR01760">
    <property type="entry name" value="tape_meas_TP901"/>
    <property type="match status" value="1"/>
</dbReference>
<dbReference type="AlphaFoldDB" id="A0A7H2PPF1"/>
<keyword evidence="3" id="KW-0812">Transmembrane</keyword>
<feature type="transmembrane region" description="Helical" evidence="3">
    <location>
        <begin position="668"/>
        <end position="687"/>
    </location>
</feature>
<evidence type="ECO:0000313" key="6">
    <source>
        <dbReference type="Proteomes" id="UP000516862"/>
    </source>
</evidence>
<protein>
    <submittedName>
        <fullName evidence="5">Phage tail tape measure protein</fullName>
    </submittedName>
</protein>
<keyword evidence="3" id="KW-1133">Transmembrane helix</keyword>
<keyword evidence="2" id="KW-0175">Coiled coil</keyword>
<accession>A0A7H2PPF1</accession>
<keyword evidence="1" id="KW-1188">Viral release from host cell</keyword>
<dbReference type="Proteomes" id="UP000516862">
    <property type="component" value="Chromosome"/>
</dbReference>
<feature type="domain" description="Phage tail tape measure protein" evidence="4">
    <location>
        <begin position="163"/>
        <end position="361"/>
    </location>
</feature>
<evidence type="ECO:0000256" key="3">
    <source>
        <dbReference type="SAM" id="Phobius"/>
    </source>
</evidence>
<dbReference type="PANTHER" id="PTHR37813:SF1">
    <property type="entry name" value="FELS-2 PROPHAGE PROTEIN"/>
    <property type="match status" value="1"/>
</dbReference>
<gene>
    <name evidence="5" type="ORF">IC796_15595</name>
</gene>
<dbReference type="PANTHER" id="PTHR37813">
    <property type="entry name" value="FELS-2 PROPHAGE PROTEIN"/>
    <property type="match status" value="1"/>
</dbReference>
<evidence type="ECO:0000259" key="4">
    <source>
        <dbReference type="Pfam" id="PF10145"/>
    </source>
</evidence>
<dbReference type="EMBL" id="CP061561">
    <property type="protein sequence ID" value="QNX04734.1"/>
    <property type="molecule type" value="Genomic_DNA"/>
</dbReference>
<sequence>MSKLDLSIIVKFVDKATQPIRQFQQNVQNTNQSIDRLTHSIDRLERSINGGRSFRQYSRNLQVGSSNVNQHSGALNTMHNGYDRVANVLDKVRNKTQSWSDSLKANRAQMREEFKSLAMNSVIAGAGLYQFLKPAIDFEKQMSGVQSVLDLEKQSKAMQQLTADARKWGAASSFSPGEAAQAQFALGSGGFNADQIHKALGGTLQLAEAGKVELERAAQIAVGSLNGFGLAADEIGRVNDVFLKGTNLTATSVDGLGETMKYVAPIAKAYGASIEQATAMTGLLGNNNILDTQAGTSLRSIMTRFAGPPKEAAKAFAKLKIETKDNNGNLRDMSDILAEVNKATKNMGSGERLDIFKDIAGQEAVSAFAVLVDQSALLDKNSGKTVNKIKELTKELENSKGAAARAAAILKDNLAGDIEQLGGSIQDLSISVLNAIGTDIRGFVTGLGAFIDRIKDWVDANPELVRTIANLAMKLLMFKVAMLSVRYTGNLLFGTIFSMVAGITKFALFMWIATKVLGKFGIGMPSRFTLISTAVRVLGNAFMFLSRQALPLLIAGLRTLAIALLTNPISWIIAGVVGLAYVIWKFWGPIKAFFVGFWDGLKIGLAPLIDSLSSAWSSLKTTMSPLLPLWNGLVSAFNWVKDAISGLFTPFQATNAQLQAATANGKSFGQGIGNIIGVVGMVILKIVEFGATLFNIVGTVIGNTVGVLVTTFSNLPAFFNNIWTQIKTAFSGGIAGIGALIINWSPIGLFYSAFAAVLSWFGIDLPAKFTGFGAMILDGLKNGILSKVQAVKDALSSAVTGVIKKAKRILDIRSPSRVFAEIGDFTMQGMAVGLLNSSDLPIKALDQTHQKIVQTDIARPNIRSSQPVRAKSNSAIQVAGDTVTIQVHVAPGQNIQQIQSMLENMLNKREREKMARVRSSFKDQE</sequence>
<name>A0A7H2PPF1_9GAMM</name>
<feature type="coiled-coil region" evidence="2">
    <location>
        <begin position="20"/>
        <end position="47"/>
    </location>
</feature>
<reference evidence="6" key="1">
    <citation type="submission" date="2020-09" db="EMBL/GenBank/DDBJ databases">
        <title>Clinical and molecular characterization of Acinetobacter seifertii in Taiwan.</title>
        <authorList>
            <person name="Li L.-H."/>
            <person name="Yang Y.-S."/>
            <person name="Sun J.-R."/>
            <person name="Huang T.-W."/>
            <person name="Huang W.-C."/>
            <person name="Wang Y.-C."/>
            <person name="Kuo T.-H."/>
            <person name="Kuo S.-C."/>
            <person name="Chen T.-L."/>
        </authorList>
    </citation>
    <scope>NUCLEOTIDE SEQUENCE [LARGE SCALE GENOMIC DNA]</scope>
    <source>
        <strain evidence="6">AS73</strain>
    </source>
</reference>
<evidence type="ECO:0000256" key="1">
    <source>
        <dbReference type="ARBA" id="ARBA00022612"/>
    </source>
</evidence>